<dbReference type="RefSeq" id="WP_054551954.1">
    <property type="nucleotide sequence ID" value="NZ_LJTC01000002.1"/>
</dbReference>
<dbReference type="SUPFAM" id="SSF81665">
    <property type="entry name" value="Calcium ATPase, transmembrane domain M"/>
    <property type="match status" value="1"/>
</dbReference>
<protein>
    <recommendedName>
        <fullName evidence="13 14">Na(+)/H(+) antiporter NhaB</fullName>
    </recommendedName>
    <alternativeName>
        <fullName evidence="13">Sodium/proton antiporter NhaB</fullName>
    </alternativeName>
</protein>
<feature type="transmembrane region" description="Helical" evidence="13">
    <location>
        <begin position="240"/>
        <end position="262"/>
    </location>
</feature>
<comment type="subcellular location">
    <subcellularLocation>
        <location evidence="1 13">Cell membrane</location>
        <topology evidence="1 13">Multi-pass membrane protein</topology>
    </subcellularLocation>
</comment>
<feature type="transmembrane region" description="Helical" evidence="13">
    <location>
        <begin position="66"/>
        <end position="83"/>
    </location>
</feature>
<proteinExistence type="inferred from homology"/>
<dbReference type="NCBIfam" id="NF007093">
    <property type="entry name" value="PRK09547.1"/>
    <property type="match status" value="1"/>
</dbReference>
<name>A0A0P7E6D6_9GAMM</name>
<keyword evidence="4 13" id="KW-0050">Antiport</keyword>
<evidence type="ECO:0000256" key="3">
    <source>
        <dbReference type="ARBA" id="ARBA00022448"/>
    </source>
</evidence>
<comment type="caution">
    <text evidence="15">The sequence shown here is derived from an EMBL/GenBank/DDBJ whole genome shotgun (WGS) entry which is preliminary data.</text>
</comment>
<dbReference type="GO" id="GO:0015385">
    <property type="term" value="F:sodium:proton antiporter activity"/>
    <property type="evidence" value="ECO:0007669"/>
    <property type="project" value="UniProtKB-UniRule"/>
</dbReference>
<sequence>MQQRVLPALFKNFLGTSPKWYKYTIIAFLLINPVLFQLNPYLAGWVLVLEFIFTLAMALKCYPLQPGGLLAIEALFIGMTTAGQVEHEIVQNIDVILLLIFMVAGIYFMKDLLLYIFTKLVVSVRSKTVLSLSFTIAAAFLSAFLDALTVMAVVIAVAMGFYSIYHKVASGKDSSSEHDINDDNQVRPVNRQELEEFRAFLRNLLMHASIGTALGGVCTMVGEPQNLIIAERAGWLFGEFFFRMLPITLPVMIAGIATTFLLEKTKTFGYGAKLPAPIHTILSDHAKKLEKKRTTRDKVNLAIQAFIAVWLIIGLALHLATVGLIGLSVIIFATASAGIIEEHQLGKAFEEALPFTALLCVFFSIVAVIIDQHLFTPVIAWVLTFEGQLQLVMFFIANGILSMVSDNVFVGTVYINEVAAALQAGQITRDQFDLLAVAINTGTNLPSVATPNGQAAFLFLLTSTLAPVLRLSYGRMVYMALPYTIVLTIVGLSMTLFSLSDMTDLLYQWGLINHHSGALPGSLGGH</sequence>
<keyword evidence="12 13" id="KW-0739">Sodium transport</keyword>
<feature type="transmembrane region" description="Helical" evidence="13">
    <location>
        <begin position="20"/>
        <end position="36"/>
    </location>
</feature>
<keyword evidence="9 13" id="KW-0915">Sodium</keyword>
<keyword evidence="10 13" id="KW-0406">Ion transport</keyword>
<comment type="catalytic activity">
    <reaction evidence="13">
        <text>2 Na(+)(in) + 3 H(+)(out) = 2 Na(+)(out) + 3 H(+)(in)</text>
        <dbReference type="Rhea" id="RHEA:29247"/>
        <dbReference type="ChEBI" id="CHEBI:15378"/>
        <dbReference type="ChEBI" id="CHEBI:29101"/>
    </reaction>
</comment>
<comment type="function">
    <text evidence="13">Na(+)/H(+) antiporter that extrudes sodium in exchange for external protons.</text>
</comment>
<evidence type="ECO:0000313" key="15">
    <source>
        <dbReference type="EMBL" id="KPM85195.1"/>
    </source>
</evidence>
<evidence type="ECO:0000256" key="14">
    <source>
        <dbReference type="NCBIfam" id="TIGR00774"/>
    </source>
</evidence>
<evidence type="ECO:0000256" key="4">
    <source>
        <dbReference type="ARBA" id="ARBA00022449"/>
    </source>
</evidence>
<gene>
    <name evidence="13" type="primary">nhaB</name>
    <name evidence="15" type="ORF">AOG27_04190</name>
</gene>
<dbReference type="Pfam" id="PF06450">
    <property type="entry name" value="NhaB"/>
    <property type="match status" value="1"/>
</dbReference>
<evidence type="ECO:0000256" key="13">
    <source>
        <dbReference type="HAMAP-Rule" id="MF_01599"/>
    </source>
</evidence>
<dbReference type="AlphaFoldDB" id="A0A0P7E6D6"/>
<keyword evidence="5 13" id="KW-1003">Cell membrane</keyword>
<keyword evidence="11 13" id="KW-0472">Membrane</keyword>
<evidence type="ECO:0000256" key="9">
    <source>
        <dbReference type="ARBA" id="ARBA00023053"/>
    </source>
</evidence>
<evidence type="ECO:0000256" key="2">
    <source>
        <dbReference type="ARBA" id="ARBA00006036"/>
    </source>
</evidence>
<evidence type="ECO:0000313" key="16">
    <source>
        <dbReference type="Proteomes" id="UP000050378"/>
    </source>
</evidence>
<organism evidence="15 16">
    <name type="scientific">Pseudoalteromonas lipolytica</name>
    <dbReference type="NCBI Taxonomy" id="570156"/>
    <lineage>
        <taxon>Bacteria</taxon>
        <taxon>Pseudomonadati</taxon>
        <taxon>Pseudomonadota</taxon>
        <taxon>Gammaproteobacteria</taxon>
        <taxon>Alteromonadales</taxon>
        <taxon>Pseudoalteromonadaceae</taxon>
        <taxon>Pseudoalteromonas</taxon>
    </lineage>
</organism>
<reference evidence="15 16" key="1">
    <citation type="submission" date="2015-09" db="EMBL/GenBank/DDBJ databases">
        <title>Draft Genome Sequence of Pseudoalteromonas lipolytica UCD-48B.</title>
        <authorList>
            <person name="Krusor M."/>
            <person name="Coil D.A."/>
            <person name="Lang J.M."/>
            <person name="Eisen J.A."/>
            <person name="Alexiev A."/>
        </authorList>
    </citation>
    <scope>NUCLEOTIDE SEQUENCE [LARGE SCALE GENOMIC DNA]</scope>
    <source>
        <strain evidence="15 16">UCD-48B</strain>
    </source>
</reference>
<feature type="transmembrane region" description="Helical" evidence="13">
    <location>
        <begin position="42"/>
        <end position="59"/>
    </location>
</feature>
<evidence type="ECO:0000256" key="7">
    <source>
        <dbReference type="ARBA" id="ARBA00022692"/>
    </source>
</evidence>
<dbReference type="STRING" id="570156.AOG27_04190"/>
<comment type="similarity">
    <text evidence="2 13">Belongs to the NhaB Na(+)/H(+) (TC 2.A.34) antiporter family.</text>
</comment>
<evidence type="ECO:0000256" key="1">
    <source>
        <dbReference type="ARBA" id="ARBA00004651"/>
    </source>
</evidence>
<dbReference type="GO" id="GO:0005886">
    <property type="term" value="C:plasma membrane"/>
    <property type="evidence" value="ECO:0007669"/>
    <property type="project" value="UniProtKB-SubCell"/>
</dbReference>
<dbReference type="InterPro" id="IPR004671">
    <property type="entry name" value="Na+/H+_antiporter_NhaB"/>
</dbReference>
<dbReference type="OrthoDB" id="5288732at2"/>
<feature type="transmembrane region" description="Helical" evidence="13">
    <location>
        <begin position="301"/>
        <end position="332"/>
    </location>
</feature>
<evidence type="ECO:0000256" key="12">
    <source>
        <dbReference type="ARBA" id="ARBA00023201"/>
    </source>
</evidence>
<feature type="transmembrane region" description="Helical" evidence="13">
    <location>
        <begin position="95"/>
        <end position="117"/>
    </location>
</feature>
<dbReference type="HAMAP" id="MF_01599">
    <property type="entry name" value="NhaB"/>
    <property type="match status" value="1"/>
</dbReference>
<keyword evidence="8 13" id="KW-1133">Transmembrane helix</keyword>
<feature type="transmembrane region" description="Helical" evidence="13">
    <location>
        <begin position="129"/>
        <end position="162"/>
    </location>
</feature>
<keyword evidence="7 13" id="KW-0812">Transmembrane</keyword>
<feature type="transmembrane region" description="Helical" evidence="13">
    <location>
        <begin position="352"/>
        <end position="371"/>
    </location>
</feature>
<evidence type="ECO:0000256" key="5">
    <source>
        <dbReference type="ARBA" id="ARBA00022475"/>
    </source>
</evidence>
<accession>A0A0P7E6D6</accession>
<dbReference type="NCBIfam" id="TIGR00774">
    <property type="entry name" value="NhaB"/>
    <property type="match status" value="1"/>
</dbReference>
<dbReference type="Proteomes" id="UP000050378">
    <property type="component" value="Unassembled WGS sequence"/>
</dbReference>
<dbReference type="PANTHER" id="PTHR43302:SF1">
    <property type="entry name" value="NA(+)_H(+) ANTIPORTER NHAB"/>
    <property type="match status" value="1"/>
</dbReference>
<evidence type="ECO:0000256" key="11">
    <source>
        <dbReference type="ARBA" id="ARBA00023136"/>
    </source>
</evidence>
<evidence type="ECO:0000256" key="10">
    <source>
        <dbReference type="ARBA" id="ARBA00023065"/>
    </source>
</evidence>
<feature type="transmembrane region" description="Helical" evidence="13">
    <location>
        <begin position="378"/>
        <end position="401"/>
    </location>
</feature>
<evidence type="ECO:0000256" key="8">
    <source>
        <dbReference type="ARBA" id="ARBA00022989"/>
    </source>
</evidence>
<keyword evidence="3 13" id="KW-0813">Transport</keyword>
<dbReference type="InterPro" id="IPR023298">
    <property type="entry name" value="ATPase_P-typ_TM_dom_sf"/>
</dbReference>
<dbReference type="PANTHER" id="PTHR43302">
    <property type="entry name" value="TRANSPORTER ARSB-RELATED"/>
    <property type="match status" value="1"/>
</dbReference>
<feature type="transmembrane region" description="Helical" evidence="13">
    <location>
        <begin position="480"/>
        <end position="499"/>
    </location>
</feature>
<dbReference type="EMBL" id="LJTC01000002">
    <property type="protein sequence ID" value="KPM85195.1"/>
    <property type="molecule type" value="Genomic_DNA"/>
</dbReference>
<keyword evidence="6" id="KW-0997">Cell inner membrane</keyword>
<evidence type="ECO:0000256" key="6">
    <source>
        <dbReference type="ARBA" id="ARBA00022519"/>
    </source>
</evidence>
<dbReference type="PATRIC" id="fig|570156.3.peg.821"/>